<sequence length="230" mass="25622">MVDGGNDTSGSFGSNVSSRTSVAGTAYFIASGLASLARSGLSALGQSVYYRPSWEEVYRNGDLWHMKIDGQCFKHHATFSRDYAPNMPAHWYIQGHVLAHKDNLMGWLILWVENAKGLLELPRDYKKRSIVISGYIDEPSVIEYMKRQVMDVRDVWPPNADIPILQQQNWVSTGGIDNAWANDSFSVEGLCGKGVILCMTSLDLKQQMRLVADEMVKKGKEMASAAKQDV</sequence>
<evidence type="ECO:0000313" key="2">
    <source>
        <dbReference type="Proteomes" id="UP000620104"/>
    </source>
</evidence>
<gene>
    <name evidence="1" type="ORF">NliqN6_5971</name>
</gene>
<dbReference type="EMBL" id="BLZA01000048">
    <property type="protein sequence ID" value="GHJ89569.1"/>
    <property type="molecule type" value="Genomic_DNA"/>
</dbReference>
<comment type="caution">
    <text evidence="1">The sequence shown here is derived from an EMBL/GenBank/DDBJ whole genome shotgun (WGS) entry which is preliminary data.</text>
</comment>
<proteinExistence type="predicted"/>
<dbReference type="AlphaFoldDB" id="A0A8H3U0J3"/>
<name>A0A8H3U0J3_9TREE</name>
<accession>A0A8H3U0J3</accession>
<protein>
    <submittedName>
        <fullName evidence="1">Uncharacterized protein</fullName>
    </submittedName>
</protein>
<evidence type="ECO:0000313" key="1">
    <source>
        <dbReference type="EMBL" id="GHJ89569.1"/>
    </source>
</evidence>
<organism evidence="1 2">
    <name type="scientific">Naganishia liquefaciens</name>
    <dbReference type="NCBI Taxonomy" id="104408"/>
    <lineage>
        <taxon>Eukaryota</taxon>
        <taxon>Fungi</taxon>
        <taxon>Dikarya</taxon>
        <taxon>Basidiomycota</taxon>
        <taxon>Agaricomycotina</taxon>
        <taxon>Tremellomycetes</taxon>
        <taxon>Filobasidiales</taxon>
        <taxon>Filobasidiaceae</taxon>
        <taxon>Naganishia</taxon>
    </lineage>
</organism>
<reference evidence="1" key="1">
    <citation type="submission" date="2020-07" db="EMBL/GenBank/DDBJ databases">
        <title>Draft Genome Sequence of a Deep-Sea Yeast, Naganishia (Cryptococcus) liquefaciens strain N6.</title>
        <authorList>
            <person name="Han Y.W."/>
            <person name="Kajitani R."/>
            <person name="Morimoto H."/>
            <person name="Parhat M."/>
            <person name="Tsubouchi H."/>
            <person name="Bakenova O."/>
            <person name="Ogata M."/>
            <person name="Argunhan B."/>
            <person name="Aoki R."/>
            <person name="Kajiwara S."/>
            <person name="Itoh T."/>
            <person name="Iwasaki H."/>
        </authorList>
    </citation>
    <scope>NUCLEOTIDE SEQUENCE</scope>
    <source>
        <strain evidence="1">N6</strain>
    </source>
</reference>
<keyword evidence="2" id="KW-1185">Reference proteome</keyword>
<dbReference type="Proteomes" id="UP000620104">
    <property type="component" value="Unassembled WGS sequence"/>
</dbReference>